<organism evidence="1 2">
    <name type="scientific">Candidatus Nomurabacteria bacterium RIFCSPLOWO2_01_FULL_39_17</name>
    <dbReference type="NCBI Taxonomy" id="1801770"/>
    <lineage>
        <taxon>Bacteria</taxon>
        <taxon>Candidatus Nomuraibacteriota</taxon>
    </lineage>
</organism>
<evidence type="ECO:0000313" key="2">
    <source>
        <dbReference type="Proteomes" id="UP000179352"/>
    </source>
</evidence>
<gene>
    <name evidence="1" type="ORF">A3A01_02635</name>
</gene>
<reference evidence="1 2" key="1">
    <citation type="journal article" date="2016" name="Nat. Commun.">
        <title>Thousands of microbial genomes shed light on interconnected biogeochemical processes in an aquifer system.</title>
        <authorList>
            <person name="Anantharaman K."/>
            <person name="Brown C.T."/>
            <person name="Hug L.A."/>
            <person name="Sharon I."/>
            <person name="Castelle C.J."/>
            <person name="Probst A.J."/>
            <person name="Thomas B.C."/>
            <person name="Singh A."/>
            <person name="Wilkins M.J."/>
            <person name="Karaoz U."/>
            <person name="Brodie E.L."/>
            <person name="Williams K.H."/>
            <person name="Hubbard S.S."/>
            <person name="Banfield J.F."/>
        </authorList>
    </citation>
    <scope>NUCLEOTIDE SEQUENCE [LARGE SCALE GENOMIC DNA]</scope>
</reference>
<dbReference type="AlphaFoldDB" id="A0A1F6WWI6"/>
<dbReference type="STRING" id="1801770.A3A01_02635"/>
<name>A0A1F6WWI6_9BACT</name>
<accession>A0A1F6WWI6</accession>
<evidence type="ECO:0000313" key="1">
    <source>
        <dbReference type="EMBL" id="OGI86174.1"/>
    </source>
</evidence>
<dbReference type="Proteomes" id="UP000179352">
    <property type="component" value="Unassembled WGS sequence"/>
</dbReference>
<comment type="caution">
    <text evidence="1">The sequence shown here is derived from an EMBL/GenBank/DDBJ whole genome shotgun (WGS) entry which is preliminary data.</text>
</comment>
<dbReference type="EMBL" id="MFUU01000009">
    <property type="protein sequence ID" value="OGI86174.1"/>
    <property type="molecule type" value="Genomic_DNA"/>
</dbReference>
<protein>
    <submittedName>
        <fullName evidence="1">Uncharacterized protein</fullName>
    </submittedName>
</protein>
<sequence>MNQFTKAPSSNIEYQQLLLKRIGISLESARETLNGKTHFLVYHNLKLLLEEAQKAGVDISAIKTQIEETLSKLPKVEMENLLNEVCECLRSGNIGLAKERYRRVLSKVKYYKNEDILTEKEISVFQQQAEDLRVRLGIKKEK</sequence>
<proteinExistence type="predicted"/>